<dbReference type="Proteomes" id="UP000299102">
    <property type="component" value="Unassembled WGS sequence"/>
</dbReference>
<evidence type="ECO:0000313" key="1">
    <source>
        <dbReference type="EMBL" id="GBP00964.1"/>
    </source>
</evidence>
<accession>A0A4C1SG25</accession>
<dbReference type="AlphaFoldDB" id="A0A4C1SG25"/>
<reference evidence="1 2" key="1">
    <citation type="journal article" date="2019" name="Commun. Biol.">
        <title>The bagworm genome reveals a unique fibroin gene that provides high tensile strength.</title>
        <authorList>
            <person name="Kono N."/>
            <person name="Nakamura H."/>
            <person name="Ohtoshi R."/>
            <person name="Tomita M."/>
            <person name="Numata K."/>
            <person name="Arakawa K."/>
        </authorList>
    </citation>
    <scope>NUCLEOTIDE SEQUENCE [LARGE SCALE GENOMIC DNA]</scope>
</reference>
<organism evidence="1 2">
    <name type="scientific">Eumeta variegata</name>
    <name type="common">Bagworm moth</name>
    <name type="synonym">Eumeta japonica</name>
    <dbReference type="NCBI Taxonomy" id="151549"/>
    <lineage>
        <taxon>Eukaryota</taxon>
        <taxon>Metazoa</taxon>
        <taxon>Ecdysozoa</taxon>
        <taxon>Arthropoda</taxon>
        <taxon>Hexapoda</taxon>
        <taxon>Insecta</taxon>
        <taxon>Pterygota</taxon>
        <taxon>Neoptera</taxon>
        <taxon>Endopterygota</taxon>
        <taxon>Lepidoptera</taxon>
        <taxon>Glossata</taxon>
        <taxon>Ditrysia</taxon>
        <taxon>Tineoidea</taxon>
        <taxon>Psychidae</taxon>
        <taxon>Oiketicinae</taxon>
        <taxon>Eumeta</taxon>
    </lineage>
</organism>
<proteinExistence type="predicted"/>
<dbReference type="STRING" id="151549.A0A4C1SG25"/>
<dbReference type="EMBL" id="BGZK01003405">
    <property type="protein sequence ID" value="GBP00964.1"/>
    <property type="molecule type" value="Genomic_DNA"/>
</dbReference>
<sequence>MDDNLSTKSSESSLTTSGEYEIVTDSNLTTPLDIQPSLDISNNCNISDIQNAMTDALKELESDKAGEEAYRRWYDVEEKQDKMKPERNDTDEEIELTNINAPKSEHDVYRIMSELNSGTAAHGLKFPSAYQIVPMVWLFAHDADTNSTIATYEIQKLYLPARYPSAVDSNMMNSITSDISGNPLNTAGYEFLVSLEIREKVAKNSYTPVPRDRHCFKLRANTDKSFLPVNKHPRRFVLINGRCLSLLSPGGIS</sequence>
<dbReference type="OrthoDB" id="8055282at2759"/>
<keyword evidence="2" id="KW-1185">Reference proteome</keyword>
<protein>
    <submittedName>
        <fullName evidence="1">Uncharacterized protein</fullName>
    </submittedName>
</protein>
<gene>
    <name evidence="1" type="ORF">EVAR_68651_1</name>
</gene>
<name>A0A4C1SG25_EUMVA</name>
<comment type="caution">
    <text evidence="1">The sequence shown here is derived from an EMBL/GenBank/DDBJ whole genome shotgun (WGS) entry which is preliminary data.</text>
</comment>
<evidence type="ECO:0000313" key="2">
    <source>
        <dbReference type="Proteomes" id="UP000299102"/>
    </source>
</evidence>